<dbReference type="SUPFAM" id="SSF88697">
    <property type="entry name" value="PUA domain-like"/>
    <property type="match status" value="1"/>
</dbReference>
<proteinExistence type="predicted"/>
<dbReference type="InterPro" id="IPR046336">
    <property type="entry name" value="Lon_prtase_N_sf"/>
</dbReference>
<keyword evidence="2" id="KW-0645">Protease</keyword>
<comment type="caution">
    <text evidence="2">The sequence shown here is derived from an EMBL/GenBank/DDBJ whole genome shotgun (WGS) entry which is preliminary data.</text>
</comment>
<dbReference type="InterPro" id="IPR015947">
    <property type="entry name" value="PUA-like_sf"/>
</dbReference>
<evidence type="ECO:0000259" key="1">
    <source>
        <dbReference type="PROSITE" id="PS51787"/>
    </source>
</evidence>
<name>A0AA35TBZ8_GEOBA</name>
<dbReference type="AlphaFoldDB" id="A0AA35TBZ8"/>
<accession>A0AA35TBZ8</accession>
<dbReference type="GO" id="GO:0008233">
    <property type="term" value="F:peptidase activity"/>
    <property type="evidence" value="ECO:0007669"/>
    <property type="project" value="UniProtKB-KW"/>
</dbReference>
<protein>
    <submittedName>
        <fullName evidence="2">Lon protease</fullName>
    </submittedName>
</protein>
<dbReference type="Gene3D" id="2.30.130.40">
    <property type="entry name" value="LON domain-like"/>
    <property type="match status" value="1"/>
</dbReference>
<keyword evidence="3" id="KW-1185">Reference proteome</keyword>
<reference evidence="2" key="1">
    <citation type="submission" date="2023-03" db="EMBL/GenBank/DDBJ databases">
        <authorList>
            <person name="Steffen K."/>
            <person name="Cardenas P."/>
        </authorList>
    </citation>
    <scope>NUCLEOTIDE SEQUENCE</scope>
</reference>
<gene>
    <name evidence="2" type="ORF">GBAR_LOCUS25015</name>
</gene>
<dbReference type="PANTHER" id="PTHR46732">
    <property type="entry name" value="ATP-DEPENDENT PROTEASE LA (LON) DOMAIN PROTEIN"/>
    <property type="match status" value="1"/>
</dbReference>
<organism evidence="2 3">
    <name type="scientific">Geodia barretti</name>
    <name type="common">Barrett's horny sponge</name>
    <dbReference type="NCBI Taxonomy" id="519541"/>
    <lineage>
        <taxon>Eukaryota</taxon>
        <taxon>Metazoa</taxon>
        <taxon>Porifera</taxon>
        <taxon>Demospongiae</taxon>
        <taxon>Heteroscleromorpha</taxon>
        <taxon>Tetractinellida</taxon>
        <taxon>Astrophorina</taxon>
        <taxon>Geodiidae</taxon>
        <taxon>Geodia</taxon>
    </lineage>
</organism>
<dbReference type="SMART" id="SM00464">
    <property type="entry name" value="LON"/>
    <property type="match status" value="1"/>
</dbReference>
<dbReference type="PANTHER" id="PTHR46732:SF8">
    <property type="entry name" value="ATP-DEPENDENT PROTEASE LA (LON) DOMAIN PROTEIN"/>
    <property type="match status" value="1"/>
</dbReference>
<keyword evidence="2" id="KW-0378">Hydrolase</keyword>
<dbReference type="Proteomes" id="UP001174909">
    <property type="component" value="Unassembled WGS sequence"/>
</dbReference>
<dbReference type="InterPro" id="IPR003111">
    <property type="entry name" value="Lon_prtase_N"/>
</dbReference>
<dbReference type="GO" id="GO:0006508">
    <property type="term" value="P:proteolysis"/>
    <property type="evidence" value="ECO:0007669"/>
    <property type="project" value="UniProtKB-KW"/>
</dbReference>
<sequence>MRLPLFPLNLVLFPGGYLPLHIFEERYRLMMRHCLDGERRFGVVLINSGSEVGEPAVPEAVGTIAKIDEVRTLDDGRMLIGVKGEQRFRILEIVEQLPYIIAEVVPLVDDAVDVEEGLIADVRQAAKEHIQILMALRGERTQPPGLPTDPARLRHLVGSQLQGEVIGKQGVLEEDDISNALRLALRLLNEESATLKERLRDGMGRSSSN</sequence>
<dbReference type="Pfam" id="PF02190">
    <property type="entry name" value="LON_substr_bdg"/>
    <property type="match status" value="1"/>
</dbReference>
<feature type="domain" description="Lon N-terminal" evidence="1">
    <location>
        <begin position="1"/>
        <end position="192"/>
    </location>
</feature>
<dbReference type="PROSITE" id="PS51787">
    <property type="entry name" value="LON_N"/>
    <property type="match status" value="1"/>
</dbReference>
<evidence type="ECO:0000313" key="2">
    <source>
        <dbReference type="EMBL" id="CAI8045193.1"/>
    </source>
</evidence>
<dbReference type="EMBL" id="CASHTH010003456">
    <property type="protein sequence ID" value="CAI8045193.1"/>
    <property type="molecule type" value="Genomic_DNA"/>
</dbReference>
<evidence type="ECO:0000313" key="3">
    <source>
        <dbReference type="Proteomes" id="UP001174909"/>
    </source>
</evidence>